<evidence type="ECO:0000256" key="4">
    <source>
        <dbReference type="HAMAP-Rule" id="MF_00985"/>
    </source>
</evidence>
<feature type="binding site" description="in other chain" evidence="4">
    <location>
        <position position="185"/>
    </location>
    <ligand>
        <name>pyridoxal 5'-phosphate</name>
        <dbReference type="ChEBI" id="CHEBI:597326"/>
        <note>ligand shared between dimeric partners</note>
    </ligand>
</feature>
<evidence type="ECO:0000256" key="2">
    <source>
        <dbReference type="ARBA" id="ARBA00022679"/>
    </source>
</evidence>
<protein>
    <recommendedName>
        <fullName evidence="4">2-amino-3-ketobutyrate coenzyme A ligase</fullName>
        <shortName evidence="4">AKB ligase</shortName>
        <ecNumber evidence="4">2.3.1.29</ecNumber>
    </recommendedName>
    <alternativeName>
        <fullName evidence="4">Glycine acetyltransferase</fullName>
    </alternativeName>
</protein>
<dbReference type="HAMAP" id="MF_00985">
    <property type="entry name" value="2am3keto_CoA_ligase"/>
    <property type="match status" value="1"/>
</dbReference>
<evidence type="ECO:0000259" key="5">
    <source>
        <dbReference type="Pfam" id="PF00155"/>
    </source>
</evidence>
<evidence type="ECO:0000313" key="6">
    <source>
        <dbReference type="EMBL" id="MBN7815608.1"/>
    </source>
</evidence>
<dbReference type="CDD" id="cd06454">
    <property type="entry name" value="KBL_like"/>
    <property type="match status" value="1"/>
</dbReference>
<evidence type="ECO:0000256" key="1">
    <source>
        <dbReference type="ARBA" id="ARBA00005189"/>
    </source>
</evidence>
<comment type="subunit">
    <text evidence="4">Homodimer.</text>
</comment>
<name>A0ABS3CET0_9BACT</name>
<feature type="binding site" evidence="4">
    <location>
        <begin position="274"/>
        <end position="275"/>
    </location>
    <ligand>
        <name>pyridoxal 5'-phosphate</name>
        <dbReference type="ChEBI" id="CHEBI:597326"/>
        <note>ligand shared between dimeric partners</note>
    </ligand>
</feature>
<dbReference type="Pfam" id="PF00155">
    <property type="entry name" value="Aminotran_1_2"/>
    <property type="match status" value="1"/>
</dbReference>
<organism evidence="6 7">
    <name type="scientific">Algoriphagus pacificus</name>
    <dbReference type="NCBI Taxonomy" id="2811234"/>
    <lineage>
        <taxon>Bacteria</taxon>
        <taxon>Pseudomonadati</taxon>
        <taxon>Bacteroidota</taxon>
        <taxon>Cytophagia</taxon>
        <taxon>Cytophagales</taxon>
        <taxon>Cyclobacteriaceae</taxon>
        <taxon>Algoriphagus</taxon>
    </lineage>
</organism>
<comment type="caution">
    <text evidence="4">Lacks conserved residue(s) required for the propagation of feature annotation.</text>
</comment>
<dbReference type="EMBL" id="JAFKCU010000002">
    <property type="protein sequence ID" value="MBN7815608.1"/>
    <property type="molecule type" value="Genomic_DNA"/>
</dbReference>
<keyword evidence="4 6" id="KW-0012">Acyltransferase</keyword>
<dbReference type="EC" id="2.3.1.29" evidence="4"/>
<dbReference type="Gene3D" id="3.40.640.10">
    <property type="entry name" value="Type I PLP-dependent aspartate aminotransferase-like (Major domain)"/>
    <property type="match status" value="1"/>
</dbReference>
<dbReference type="InterPro" id="IPR015422">
    <property type="entry name" value="PyrdxlP-dep_Trfase_small"/>
</dbReference>
<feature type="binding site" description="in other chain" evidence="4">
    <location>
        <begin position="241"/>
        <end position="244"/>
    </location>
    <ligand>
        <name>pyridoxal 5'-phosphate</name>
        <dbReference type="ChEBI" id="CHEBI:597326"/>
        <note>ligand shared between dimeric partners</note>
    </ligand>
</feature>
<keyword evidence="3 4" id="KW-0663">Pyridoxal phosphate</keyword>
<dbReference type="PROSITE" id="PS00599">
    <property type="entry name" value="AA_TRANSFER_CLASS_2"/>
    <property type="match status" value="1"/>
</dbReference>
<gene>
    <name evidence="4 6" type="primary">kbl</name>
    <name evidence="6" type="ORF">J0A69_09220</name>
</gene>
<dbReference type="NCBIfam" id="TIGR01822">
    <property type="entry name" value="2am3keto_CoA"/>
    <property type="match status" value="1"/>
</dbReference>
<comment type="function">
    <text evidence="4">Catalyzes the cleavage of 2-amino-3-ketobutyrate to glycine and acetyl-CoA.</text>
</comment>
<dbReference type="InterPro" id="IPR050087">
    <property type="entry name" value="AON_synthase_class-II"/>
</dbReference>
<feature type="modified residue" description="N6-(pyridoxal phosphate)lysine" evidence="4">
    <location>
        <position position="244"/>
    </location>
</feature>
<dbReference type="PANTHER" id="PTHR13693:SF103">
    <property type="entry name" value="AMINOTRANSFERASE CLASS I_CLASSII DOMAIN-CONTAINING PROTEIN"/>
    <property type="match status" value="1"/>
</dbReference>
<comment type="pathway">
    <text evidence="1">Lipid metabolism.</text>
</comment>
<dbReference type="NCBIfam" id="NF005394">
    <property type="entry name" value="PRK06939.1"/>
    <property type="match status" value="1"/>
</dbReference>
<comment type="catalytic activity">
    <reaction evidence="4">
        <text>glycine + acetyl-CoA = (2S)-2-amino-3-oxobutanoate + CoA</text>
        <dbReference type="Rhea" id="RHEA:20736"/>
        <dbReference type="ChEBI" id="CHEBI:57287"/>
        <dbReference type="ChEBI" id="CHEBI:57288"/>
        <dbReference type="ChEBI" id="CHEBI:57305"/>
        <dbReference type="ChEBI" id="CHEBI:78948"/>
        <dbReference type="EC" id="2.3.1.29"/>
    </reaction>
</comment>
<dbReference type="InterPro" id="IPR004839">
    <property type="entry name" value="Aminotransferase_I/II_large"/>
</dbReference>
<dbReference type="InterPro" id="IPR011282">
    <property type="entry name" value="2am3keto_CoA_ligase"/>
</dbReference>
<comment type="cofactor">
    <cofactor evidence="4">
        <name>pyridoxal 5'-phosphate</name>
        <dbReference type="ChEBI" id="CHEBI:597326"/>
    </cofactor>
    <text evidence="4">Binds 1 pyridoxal phosphate per subunit.</text>
</comment>
<dbReference type="PANTHER" id="PTHR13693">
    <property type="entry name" value="CLASS II AMINOTRANSFERASE/8-AMINO-7-OXONONANOATE SYNTHASE"/>
    <property type="match status" value="1"/>
</dbReference>
<feature type="domain" description="Aminotransferase class I/classII large" evidence="5">
    <location>
        <begin position="43"/>
        <end position="387"/>
    </location>
</feature>
<comment type="similarity">
    <text evidence="4">Belongs to the class-II pyridoxal-phosphate-dependent aminotransferase family.</text>
</comment>
<dbReference type="RefSeq" id="WP_206586268.1">
    <property type="nucleotide sequence ID" value="NZ_JAFKCU010000002.1"/>
</dbReference>
<comment type="caution">
    <text evidence="6">The sequence shown here is derived from an EMBL/GenBank/DDBJ whole genome shotgun (WGS) entry which is preliminary data.</text>
</comment>
<reference evidence="6 7" key="1">
    <citation type="submission" date="2021-03" db="EMBL/GenBank/DDBJ databases">
        <title>novel species isolated from a fishpond in China.</title>
        <authorList>
            <person name="Lu H."/>
            <person name="Cai Z."/>
        </authorList>
    </citation>
    <scope>NUCLEOTIDE SEQUENCE [LARGE SCALE GENOMIC DNA]</scope>
    <source>
        <strain evidence="6 7">YJ13C</strain>
    </source>
</reference>
<dbReference type="GO" id="GO:0008890">
    <property type="term" value="F:glycine C-acetyltransferase activity"/>
    <property type="evidence" value="ECO:0007669"/>
    <property type="project" value="UniProtKB-EC"/>
</dbReference>
<dbReference type="Proteomes" id="UP000664480">
    <property type="component" value="Unassembled WGS sequence"/>
</dbReference>
<accession>A0ABS3CET0</accession>
<dbReference type="InterPro" id="IPR015424">
    <property type="entry name" value="PyrdxlP-dep_Trfase"/>
</dbReference>
<proteinExistence type="inferred from homology"/>
<sequence>MYDRIKPKLVEELKGIEEAGLFKKERVITSPQAAEITITGGQKVLNFCANNYLGLSSHPKVIEAAKAAIDSHGFGMSSVRFICGTQDIHKELEKKISEFLGTEDTILYAAAFDANGGVFEPILGPEDAIISDALNHASIIDGVRLCKAMRFRYEHNNMADLEQQLKDADAKGAKQKIIVTDGVFSMDGTIAQLDKIVELAEKYGALVMSDECHSTGFMGKTGRGVHEHCGVMGKIDIITGTLGKALGGASGGFTSGRKEIIELLRQRSRPYLFSNTLAPSITGASIAVFDLLTETTALRDKLEENTQYFRAKMTEAGFDMKPGTHPIVPVMLYDAVLSQKMAEKLLEKGIYVIGFYYPVVPKGQARIRVQISAGHERHHLDQAIEAFTEVGKELGVI</sequence>
<comment type="pathway">
    <text evidence="4">Amino-acid degradation; L-threonine degradation via oxydo-reductase pathway; glycine from L-threonine: step 2/2.</text>
</comment>
<dbReference type="InterPro" id="IPR001917">
    <property type="entry name" value="Aminotrans_II_pyridoxalP_BS"/>
</dbReference>
<feature type="binding site" evidence="4">
    <location>
        <position position="136"/>
    </location>
    <ligand>
        <name>substrate</name>
    </ligand>
</feature>
<evidence type="ECO:0000313" key="7">
    <source>
        <dbReference type="Proteomes" id="UP000664480"/>
    </source>
</evidence>
<keyword evidence="2 4" id="KW-0808">Transferase</keyword>
<dbReference type="InterPro" id="IPR015421">
    <property type="entry name" value="PyrdxlP-dep_Trfase_major"/>
</dbReference>
<dbReference type="SUPFAM" id="SSF53383">
    <property type="entry name" value="PLP-dependent transferases"/>
    <property type="match status" value="1"/>
</dbReference>
<evidence type="ECO:0000256" key="3">
    <source>
        <dbReference type="ARBA" id="ARBA00022898"/>
    </source>
</evidence>
<dbReference type="Gene3D" id="3.90.1150.10">
    <property type="entry name" value="Aspartate Aminotransferase, domain 1"/>
    <property type="match status" value="1"/>
</dbReference>
<keyword evidence="7" id="KW-1185">Reference proteome</keyword>
<feature type="binding site" evidence="4">
    <location>
        <position position="368"/>
    </location>
    <ligand>
        <name>substrate</name>
    </ligand>
</feature>